<reference evidence="1 2" key="1">
    <citation type="journal article" date="2019" name="Nat. Ecol. Evol.">
        <title>Megaphylogeny resolves global patterns of mushroom evolution.</title>
        <authorList>
            <person name="Varga T."/>
            <person name="Krizsan K."/>
            <person name="Foldi C."/>
            <person name="Dima B."/>
            <person name="Sanchez-Garcia M."/>
            <person name="Sanchez-Ramirez S."/>
            <person name="Szollosi G.J."/>
            <person name="Szarkandi J.G."/>
            <person name="Papp V."/>
            <person name="Albert L."/>
            <person name="Andreopoulos W."/>
            <person name="Angelini C."/>
            <person name="Antonin V."/>
            <person name="Barry K.W."/>
            <person name="Bougher N.L."/>
            <person name="Buchanan P."/>
            <person name="Buyck B."/>
            <person name="Bense V."/>
            <person name="Catcheside P."/>
            <person name="Chovatia M."/>
            <person name="Cooper J."/>
            <person name="Damon W."/>
            <person name="Desjardin D."/>
            <person name="Finy P."/>
            <person name="Geml J."/>
            <person name="Haridas S."/>
            <person name="Hughes K."/>
            <person name="Justo A."/>
            <person name="Karasinski D."/>
            <person name="Kautmanova I."/>
            <person name="Kiss B."/>
            <person name="Kocsube S."/>
            <person name="Kotiranta H."/>
            <person name="LaButti K.M."/>
            <person name="Lechner B.E."/>
            <person name="Liimatainen K."/>
            <person name="Lipzen A."/>
            <person name="Lukacs Z."/>
            <person name="Mihaltcheva S."/>
            <person name="Morgado L.N."/>
            <person name="Niskanen T."/>
            <person name="Noordeloos M.E."/>
            <person name="Ohm R.A."/>
            <person name="Ortiz-Santana B."/>
            <person name="Ovrebo C."/>
            <person name="Racz N."/>
            <person name="Riley R."/>
            <person name="Savchenko A."/>
            <person name="Shiryaev A."/>
            <person name="Soop K."/>
            <person name="Spirin V."/>
            <person name="Szebenyi C."/>
            <person name="Tomsovsky M."/>
            <person name="Tulloss R.E."/>
            <person name="Uehling J."/>
            <person name="Grigoriev I.V."/>
            <person name="Vagvolgyi C."/>
            <person name="Papp T."/>
            <person name="Martin F.M."/>
            <person name="Miettinen O."/>
            <person name="Hibbett D.S."/>
            <person name="Nagy L.G."/>
        </authorList>
    </citation>
    <scope>NUCLEOTIDE SEQUENCE [LARGE SCALE GENOMIC DNA]</scope>
    <source>
        <strain evidence="1 2">NL-1719</strain>
    </source>
</reference>
<organism evidence="1 2">
    <name type="scientific">Pluteus cervinus</name>
    <dbReference type="NCBI Taxonomy" id="181527"/>
    <lineage>
        <taxon>Eukaryota</taxon>
        <taxon>Fungi</taxon>
        <taxon>Dikarya</taxon>
        <taxon>Basidiomycota</taxon>
        <taxon>Agaricomycotina</taxon>
        <taxon>Agaricomycetes</taxon>
        <taxon>Agaricomycetidae</taxon>
        <taxon>Agaricales</taxon>
        <taxon>Pluteineae</taxon>
        <taxon>Pluteaceae</taxon>
        <taxon>Pluteus</taxon>
    </lineage>
</organism>
<protein>
    <submittedName>
        <fullName evidence="1">Uncharacterized protein</fullName>
    </submittedName>
</protein>
<accession>A0ACD3A0T3</accession>
<dbReference type="Proteomes" id="UP000308600">
    <property type="component" value="Unassembled WGS sequence"/>
</dbReference>
<sequence>MISHVIAFESPVPKIYNKLPPSLEDLDEVLAILFTGPVSPTQKEFARTPLLVRRNHVMNALNWLKLNHIDYADIEISEENMEEYPEDLPPVTIQYKQLDSNKISETMDLINYEEEDGVDTGDCPFVVHGLSSTAITTETAESLKATALKHMNTGGKMLAIGQSLQPESLYNNPSLYPQMF</sequence>
<feature type="non-terminal residue" evidence="1">
    <location>
        <position position="180"/>
    </location>
</feature>
<evidence type="ECO:0000313" key="2">
    <source>
        <dbReference type="Proteomes" id="UP000308600"/>
    </source>
</evidence>
<dbReference type="EMBL" id="ML209020">
    <property type="protein sequence ID" value="TFK59312.1"/>
    <property type="molecule type" value="Genomic_DNA"/>
</dbReference>
<keyword evidence="2" id="KW-1185">Reference proteome</keyword>
<proteinExistence type="predicted"/>
<evidence type="ECO:0000313" key="1">
    <source>
        <dbReference type="EMBL" id="TFK59312.1"/>
    </source>
</evidence>
<gene>
    <name evidence="1" type="ORF">BDN72DRAFT_780922</name>
</gene>
<name>A0ACD3A0T3_9AGAR</name>